<accession>A0A9D4RPZ6</accession>
<gene>
    <name evidence="1" type="ORF">DPMN_038221</name>
</gene>
<dbReference type="EMBL" id="JAIWYP010000002">
    <property type="protein sequence ID" value="KAH3874963.1"/>
    <property type="molecule type" value="Genomic_DNA"/>
</dbReference>
<sequence length="209" mass="23839">MLRSISTLIKRGQQFKSTVPGLASVTATGRYVQCRQFMKMLDSILNLLDSKRLDVVGPDRLCAEWILKTGGRVRWAGSDTWLQDFNFLPPEDFEVKLQDVDATECAIMIRGFEHFKNCKHIRSMKFHGCKYLTDDCLAMLWELNDSLRQLQVSGNKSISDKGILYLTGLTNLTALHLKDLPGVKNKPFCYGELKKQLPKCDIVYMDVVQ</sequence>
<dbReference type="Gene3D" id="3.80.10.10">
    <property type="entry name" value="Ribonuclease Inhibitor"/>
    <property type="match status" value="1"/>
</dbReference>
<proteinExistence type="predicted"/>
<reference evidence="1" key="1">
    <citation type="journal article" date="2019" name="bioRxiv">
        <title>The Genome of the Zebra Mussel, Dreissena polymorpha: A Resource for Invasive Species Research.</title>
        <authorList>
            <person name="McCartney M.A."/>
            <person name="Auch B."/>
            <person name="Kono T."/>
            <person name="Mallez S."/>
            <person name="Zhang Y."/>
            <person name="Obille A."/>
            <person name="Becker A."/>
            <person name="Abrahante J.E."/>
            <person name="Garbe J."/>
            <person name="Badalamenti J.P."/>
            <person name="Herman A."/>
            <person name="Mangelson H."/>
            <person name="Liachko I."/>
            <person name="Sullivan S."/>
            <person name="Sone E.D."/>
            <person name="Koren S."/>
            <person name="Silverstein K.A.T."/>
            <person name="Beckman K.B."/>
            <person name="Gohl D.M."/>
        </authorList>
    </citation>
    <scope>NUCLEOTIDE SEQUENCE</scope>
    <source>
        <strain evidence="1">Duluth1</strain>
        <tissue evidence="1">Whole animal</tissue>
    </source>
</reference>
<dbReference type="Proteomes" id="UP000828390">
    <property type="component" value="Unassembled WGS sequence"/>
</dbReference>
<comment type="caution">
    <text evidence="1">The sequence shown here is derived from an EMBL/GenBank/DDBJ whole genome shotgun (WGS) entry which is preliminary data.</text>
</comment>
<dbReference type="InterPro" id="IPR032675">
    <property type="entry name" value="LRR_dom_sf"/>
</dbReference>
<dbReference type="OrthoDB" id="5859291at2759"/>
<reference evidence="1" key="2">
    <citation type="submission" date="2020-11" db="EMBL/GenBank/DDBJ databases">
        <authorList>
            <person name="McCartney M.A."/>
            <person name="Auch B."/>
            <person name="Kono T."/>
            <person name="Mallez S."/>
            <person name="Becker A."/>
            <person name="Gohl D.M."/>
            <person name="Silverstein K.A.T."/>
            <person name="Koren S."/>
            <person name="Bechman K.B."/>
            <person name="Herman A."/>
            <person name="Abrahante J.E."/>
            <person name="Garbe J."/>
        </authorList>
    </citation>
    <scope>NUCLEOTIDE SEQUENCE</scope>
    <source>
        <strain evidence="1">Duluth1</strain>
        <tissue evidence="1">Whole animal</tissue>
    </source>
</reference>
<name>A0A9D4RPZ6_DREPO</name>
<keyword evidence="2" id="KW-1185">Reference proteome</keyword>
<evidence type="ECO:0000313" key="1">
    <source>
        <dbReference type="EMBL" id="KAH3874963.1"/>
    </source>
</evidence>
<dbReference type="SUPFAM" id="SSF52047">
    <property type="entry name" value="RNI-like"/>
    <property type="match status" value="1"/>
</dbReference>
<protein>
    <recommendedName>
        <fullName evidence="3">ATP synthase subunit s, mitochondrial</fullName>
    </recommendedName>
</protein>
<organism evidence="1 2">
    <name type="scientific">Dreissena polymorpha</name>
    <name type="common">Zebra mussel</name>
    <name type="synonym">Mytilus polymorpha</name>
    <dbReference type="NCBI Taxonomy" id="45954"/>
    <lineage>
        <taxon>Eukaryota</taxon>
        <taxon>Metazoa</taxon>
        <taxon>Spiralia</taxon>
        <taxon>Lophotrochozoa</taxon>
        <taxon>Mollusca</taxon>
        <taxon>Bivalvia</taxon>
        <taxon>Autobranchia</taxon>
        <taxon>Heteroconchia</taxon>
        <taxon>Euheterodonta</taxon>
        <taxon>Imparidentia</taxon>
        <taxon>Neoheterodontei</taxon>
        <taxon>Myida</taxon>
        <taxon>Dreissenoidea</taxon>
        <taxon>Dreissenidae</taxon>
        <taxon>Dreissena</taxon>
    </lineage>
</organism>
<dbReference type="AlphaFoldDB" id="A0A9D4RPZ6"/>
<evidence type="ECO:0000313" key="2">
    <source>
        <dbReference type="Proteomes" id="UP000828390"/>
    </source>
</evidence>
<evidence type="ECO:0008006" key="3">
    <source>
        <dbReference type="Google" id="ProtNLM"/>
    </source>
</evidence>